<proteinExistence type="predicted"/>
<keyword evidence="1" id="KW-0472">Membrane</keyword>
<dbReference type="eggNOG" id="ENOG5034AD8">
    <property type="taxonomic scope" value="Bacteria"/>
</dbReference>
<organism evidence="2 3">
    <name type="scientific">Sideroxydans lithotrophicus (strain ES-1)</name>
    <dbReference type="NCBI Taxonomy" id="580332"/>
    <lineage>
        <taxon>Bacteria</taxon>
        <taxon>Pseudomonadati</taxon>
        <taxon>Pseudomonadota</taxon>
        <taxon>Betaproteobacteria</taxon>
        <taxon>Nitrosomonadales</taxon>
        <taxon>Gallionellaceae</taxon>
        <taxon>Sideroxydans</taxon>
    </lineage>
</organism>
<dbReference type="AlphaFoldDB" id="D5CPG7"/>
<sequence length="299" mass="35066">MENTYSKHRVDPWLVFIAIVGLITFAGYFVLYPQTLFKPGERMFDTGYNLGLAGGIMMLVLLLYPLRKRVRYFHNWGPLPIWFRWHMVLGILGPLTIIFHSTYHVYIPYFHPNGSPNAAVAMLSMLIVSASGTFGRFFYTKIHHGLYGHLATVNEIRAELDQSENVKYLFVFAPEVEMALEDFRARAENYAKQPKIRIANFVAIGFQARKLSWSLSREVRHILRTQAKTQHYSEAQRADMEKKVHDYRESIESYLKAMRNVAQFGTYERMFSWWHIFHIPLVYMMVFSALYHVYAVHAY</sequence>
<keyword evidence="1" id="KW-1133">Transmembrane helix</keyword>
<dbReference type="HOGENOM" id="CLU_080993_0_0_4"/>
<evidence type="ECO:0000313" key="2">
    <source>
        <dbReference type="EMBL" id="ADE11108.1"/>
    </source>
</evidence>
<reference evidence="2 3" key="1">
    <citation type="submission" date="2010-03" db="EMBL/GenBank/DDBJ databases">
        <title>Complete sequence of Sideroxydans lithotrophicus ES-1.</title>
        <authorList>
            <consortium name="US DOE Joint Genome Institute"/>
            <person name="Lucas S."/>
            <person name="Copeland A."/>
            <person name="Lapidus A."/>
            <person name="Cheng J.-F."/>
            <person name="Bruce D."/>
            <person name="Goodwin L."/>
            <person name="Pitluck S."/>
            <person name="Munk A.C."/>
            <person name="Detter J.C."/>
            <person name="Han C."/>
            <person name="Tapia R."/>
            <person name="Larimer F."/>
            <person name="Land M."/>
            <person name="Hauser L."/>
            <person name="Kyrpides N."/>
            <person name="Ivanova N."/>
            <person name="Emerson D."/>
            <person name="Woyke T."/>
        </authorList>
    </citation>
    <scope>NUCLEOTIDE SEQUENCE [LARGE SCALE GENOMIC DNA]</scope>
    <source>
        <strain evidence="2 3">ES-1</strain>
    </source>
</reference>
<accession>D5CPG7</accession>
<dbReference type="Proteomes" id="UP000001625">
    <property type="component" value="Chromosome"/>
</dbReference>
<keyword evidence="1" id="KW-0812">Transmembrane</keyword>
<evidence type="ECO:0000256" key="1">
    <source>
        <dbReference type="SAM" id="Phobius"/>
    </source>
</evidence>
<evidence type="ECO:0008006" key="4">
    <source>
        <dbReference type="Google" id="ProtNLM"/>
    </source>
</evidence>
<feature type="transmembrane region" description="Helical" evidence="1">
    <location>
        <begin position="273"/>
        <end position="294"/>
    </location>
</feature>
<dbReference type="EMBL" id="CP001965">
    <property type="protein sequence ID" value="ADE11108.1"/>
    <property type="molecule type" value="Genomic_DNA"/>
</dbReference>
<gene>
    <name evidence="2" type="ordered locus">Slit_0870</name>
</gene>
<evidence type="ECO:0000313" key="3">
    <source>
        <dbReference type="Proteomes" id="UP000001625"/>
    </source>
</evidence>
<dbReference type="KEGG" id="slt:Slit_0870"/>
<dbReference type="STRING" id="580332.Slit_0870"/>
<feature type="transmembrane region" description="Helical" evidence="1">
    <location>
        <begin position="118"/>
        <end position="139"/>
    </location>
</feature>
<protein>
    <recommendedName>
        <fullName evidence="4">FAD-dependent pyridine nucleotide-disulfide oxidoreductase</fullName>
    </recommendedName>
</protein>
<name>D5CPG7_SIDLE</name>
<feature type="transmembrane region" description="Helical" evidence="1">
    <location>
        <begin position="47"/>
        <end position="66"/>
    </location>
</feature>
<feature type="transmembrane region" description="Helical" evidence="1">
    <location>
        <begin position="12"/>
        <end position="32"/>
    </location>
</feature>
<feature type="transmembrane region" description="Helical" evidence="1">
    <location>
        <begin position="87"/>
        <end position="106"/>
    </location>
</feature>
<keyword evidence="3" id="KW-1185">Reference proteome</keyword>